<evidence type="ECO:0000313" key="6">
    <source>
        <dbReference type="EMBL" id="TCL02930.1"/>
    </source>
</evidence>
<evidence type="ECO:0000256" key="3">
    <source>
        <dbReference type="ARBA" id="ARBA00023163"/>
    </source>
</evidence>
<dbReference type="RefSeq" id="WP_132921836.1">
    <property type="nucleotide sequence ID" value="NZ_SJOI01000001.1"/>
</dbReference>
<dbReference type="AlphaFoldDB" id="A0A4R1NFN7"/>
<dbReference type="GO" id="GO:0003700">
    <property type="term" value="F:DNA-binding transcription factor activity"/>
    <property type="evidence" value="ECO:0007669"/>
    <property type="project" value="TreeGrafter"/>
</dbReference>
<dbReference type="OrthoDB" id="270177at2"/>
<organism evidence="6 7">
    <name type="scientific">Sodalis ligni</name>
    <dbReference type="NCBI Taxonomy" id="2697027"/>
    <lineage>
        <taxon>Bacteria</taxon>
        <taxon>Pseudomonadati</taxon>
        <taxon>Pseudomonadota</taxon>
        <taxon>Gammaproteobacteria</taxon>
        <taxon>Enterobacterales</taxon>
        <taxon>Bruguierivoracaceae</taxon>
        <taxon>Sodalis</taxon>
    </lineage>
</organism>
<name>A0A4R1NFN7_9GAMM</name>
<evidence type="ECO:0000256" key="4">
    <source>
        <dbReference type="PROSITE-ProRule" id="PRU00335"/>
    </source>
</evidence>
<dbReference type="Gene3D" id="1.10.357.10">
    <property type="entry name" value="Tetracycline Repressor, domain 2"/>
    <property type="match status" value="1"/>
</dbReference>
<dbReference type="PANTHER" id="PTHR30055">
    <property type="entry name" value="HTH-TYPE TRANSCRIPTIONAL REGULATOR RUTR"/>
    <property type="match status" value="1"/>
</dbReference>
<dbReference type="SUPFAM" id="SSF48498">
    <property type="entry name" value="Tetracyclin repressor-like, C-terminal domain"/>
    <property type="match status" value="1"/>
</dbReference>
<reference evidence="6 7" key="1">
    <citation type="submission" date="2019-02" db="EMBL/GenBank/DDBJ databases">
        <title>Investigation of anaerobic lignin degradation for improved lignocellulosic biofuels.</title>
        <authorList>
            <person name="Deangelis K."/>
        </authorList>
    </citation>
    <scope>NUCLEOTIDE SEQUENCE [LARGE SCALE GENOMIC DNA]</scope>
    <source>
        <strain evidence="6 7">159R</strain>
    </source>
</reference>
<feature type="DNA-binding region" description="H-T-H motif" evidence="4">
    <location>
        <begin position="29"/>
        <end position="48"/>
    </location>
</feature>
<proteinExistence type="predicted"/>
<evidence type="ECO:0000256" key="2">
    <source>
        <dbReference type="ARBA" id="ARBA00023125"/>
    </source>
</evidence>
<keyword evidence="1" id="KW-0805">Transcription regulation</keyword>
<dbReference type="PRINTS" id="PR00455">
    <property type="entry name" value="HTHTETR"/>
</dbReference>
<accession>A0A4R1NFN7</accession>
<dbReference type="GO" id="GO:0000976">
    <property type="term" value="F:transcription cis-regulatory region binding"/>
    <property type="evidence" value="ECO:0007669"/>
    <property type="project" value="TreeGrafter"/>
</dbReference>
<evidence type="ECO:0000259" key="5">
    <source>
        <dbReference type="PROSITE" id="PS50977"/>
    </source>
</evidence>
<comment type="caution">
    <text evidence="6">The sequence shown here is derived from an EMBL/GenBank/DDBJ whole genome shotgun (WGS) entry which is preliminary data.</text>
</comment>
<dbReference type="InterPro" id="IPR050109">
    <property type="entry name" value="HTH-type_TetR-like_transc_reg"/>
</dbReference>
<dbReference type="SUPFAM" id="SSF46689">
    <property type="entry name" value="Homeodomain-like"/>
    <property type="match status" value="1"/>
</dbReference>
<feature type="domain" description="HTH tetR-type" evidence="5">
    <location>
        <begin position="6"/>
        <end position="66"/>
    </location>
</feature>
<dbReference type="PANTHER" id="PTHR30055:SF119">
    <property type="entry name" value="NALC"/>
    <property type="match status" value="1"/>
</dbReference>
<keyword evidence="2 4" id="KW-0238">DNA-binding</keyword>
<dbReference type="Pfam" id="PF14246">
    <property type="entry name" value="TetR_C_7"/>
    <property type="match status" value="1"/>
</dbReference>
<dbReference type="InterPro" id="IPR039536">
    <property type="entry name" value="TetR_C_Proteobacteria"/>
</dbReference>
<dbReference type="PROSITE" id="PS50977">
    <property type="entry name" value="HTH_TETR_2"/>
    <property type="match status" value="1"/>
</dbReference>
<evidence type="ECO:0000256" key="1">
    <source>
        <dbReference type="ARBA" id="ARBA00023015"/>
    </source>
</evidence>
<dbReference type="EMBL" id="SJOI01000001">
    <property type="protein sequence ID" value="TCL02930.1"/>
    <property type="molecule type" value="Genomic_DNA"/>
</dbReference>
<dbReference type="Proteomes" id="UP000294555">
    <property type="component" value="Unassembled WGS sequence"/>
</dbReference>
<dbReference type="InterPro" id="IPR001647">
    <property type="entry name" value="HTH_TetR"/>
</dbReference>
<keyword evidence="7" id="KW-1185">Reference proteome</keyword>
<dbReference type="InterPro" id="IPR036271">
    <property type="entry name" value="Tet_transcr_reg_TetR-rel_C_sf"/>
</dbReference>
<sequence length="214" mass="23941">MKVRTQARREAIVEAAARLFQKMGYERASMNELSKRLGGSKATLYSYFSSKEELFTAVIHAYATQHLTEAAEELTAYDDKTETLEDKLMRFGKRMLKVLVNDNSALSVYRMVVGEAGHSDIGTLFYESGPRASIEKLSALLAGAMDREELRVGDPYIRALQFLALLTAETEVRIYQRQSQPVSLARIHEMTRCAVNLFLYGAAPPARPAPANLK</sequence>
<dbReference type="InterPro" id="IPR009057">
    <property type="entry name" value="Homeodomain-like_sf"/>
</dbReference>
<gene>
    <name evidence="6" type="ORF">EZJ58_0969</name>
</gene>
<keyword evidence="3" id="KW-0804">Transcription</keyword>
<dbReference type="Pfam" id="PF00440">
    <property type="entry name" value="TetR_N"/>
    <property type="match status" value="1"/>
</dbReference>
<protein>
    <submittedName>
        <fullName evidence="6">TetR family transcriptional regulator</fullName>
    </submittedName>
</protein>
<evidence type="ECO:0000313" key="7">
    <source>
        <dbReference type="Proteomes" id="UP000294555"/>
    </source>
</evidence>
<dbReference type="FunFam" id="1.10.10.60:FF:000141">
    <property type="entry name" value="TetR family transcriptional regulator"/>
    <property type="match status" value="1"/>
</dbReference>